<evidence type="ECO:0000256" key="1">
    <source>
        <dbReference type="SAM" id="MobiDB-lite"/>
    </source>
</evidence>
<feature type="region of interest" description="Disordered" evidence="1">
    <location>
        <begin position="1"/>
        <end position="20"/>
    </location>
</feature>
<evidence type="ECO:0008006" key="4">
    <source>
        <dbReference type="Google" id="ProtNLM"/>
    </source>
</evidence>
<sequence>MAAPITSIRKREQTEDERTQKKLNDLQGLLADNEEALNSIFSIIGELNNMGALEAANSALQAKEDIMDIALHQASREPVTNVLNHLLNTAGILSSMDPEMISKLASSITAGIEEANEQLHNNKPLHMLDLLKVLKDPDINRAVRFGLHFLKGMGKELKEEE</sequence>
<dbReference type="OrthoDB" id="147801at2"/>
<proteinExistence type="predicted"/>
<reference evidence="2" key="1">
    <citation type="submission" date="2015-02" db="EMBL/GenBank/DDBJ databases">
        <title>Genome Assembly of Bacillaceae bacterium MTCC 8252.</title>
        <authorList>
            <person name="Verma A."/>
            <person name="Khatri I."/>
            <person name="Mual P."/>
            <person name="Subramanian S."/>
            <person name="Krishnamurthi S."/>
        </authorList>
    </citation>
    <scope>NUCLEOTIDE SEQUENCE [LARGE SCALE GENOMIC DNA]</scope>
    <source>
        <strain evidence="2">MTCC 8252</strain>
    </source>
</reference>
<evidence type="ECO:0000313" key="3">
    <source>
        <dbReference type="Proteomes" id="UP000031563"/>
    </source>
</evidence>
<dbReference type="STRING" id="1221996.QY95_01226"/>
<dbReference type="AlphaFoldDB" id="A0A0F5HY63"/>
<dbReference type="Pfam" id="PF07849">
    <property type="entry name" value="DUF1641"/>
    <property type="match status" value="1"/>
</dbReference>
<keyword evidence="3" id="KW-1185">Reference proteome</keyword>
<accession>A0A0F5I666</accession>
<gene>
    <name evidence="2" type="ORF">QY95_01226</name>
</gene>
<comment type="caution">
    <text evidence="2">The sequence shown here is derived from an EMBL/GenBank/DDBJ whole genome shotgun (WGS) entry which is preliminary data.</text>
</comment>
<dbReference type="InterPro" id="IPR012440">
    <property type="entry name" value="DUF1641"/>
</dbReference>
<evidence type="ECO:0000313" key="2">
    <source>
        <dbReference type="EMBL" id="KKB40652.1"/>
    </source>
</evidence>
<protein>
    <recommendedName>
        <fullName evidence="4">DUF1641 domain-containing protein</fullName>
    </recommendedName>
</protein>
<organism evidence="2 3">
    <name type="scientific">Bacillus thermotolerans</name>
    <name type="common">Quasibacillus thermotolerans</name>
    <dbReference type="NCBI Taxonomy" id="1221996"/>
    <lineage>
        <taxon>Bacteria</taxon>
        <taxon>Bacillati</taxon>
        <taxon>Bacillota</taxon>
        <taxon>Bacilli</taxon>
        <taxon>Bacillales</taxon>
        <taxon>Bacillaceae</taxon>
        <taxon>Bacillus</taxon>
    </lineage>
</organism>
<dbReference type="PANTHER" id="PTHR38433:SF1">
    <property type="entry name" value="DUF1641 DOMAIN-CONTAINING PROTEIN"/>
    <property type="match status" value="1"/>
</dbReference>
<dbReference type="PANTHER" id="PTHR38433">
    <property type="match status" value="1"/>
</dbReference>
<name>A0A0F5HY63_BACTR</name>
<dbReference type="Proteomes" id="UP000031563">
    <property type="component" value="Unassembled WGS sequence"/>
</dbReference>
<dbReference type="RefSeq" id="WP_039233147.1">
    <property type="nucleotide sequence ID" value="NZ_JWIQ02000013.1"/>
</dbReference>
<accession>A0A0F5HY63</accession>
<dbReference type="EMBL" id="JWIR02000027">
    <property type="protein sequence ID" value="KKB40652.1"/>
    <property type="molecule type" value="Genomic_DNA"/>
</dbReference>
<feature type="compositionally biased region" description="Basic and acidic residues" evidence="1">
    <location>
        <begin position="9"/>
        <end position="20"/>
    </location>
</feature>